<protein>
    <submittedName>
        <fullName evidence="2">Uncharacterized protein</fullName>
    </submittedName>
</protein>
<reference evidence="3" key="1">
    <citation type="journal article" date="2019" name="Int. J. Syst. Evol. Microbiol.">
        <title>The Global Catalogue of Microorganisms (GCM) 10K type strain sequencing project: providing services to taxonomists for standard genome sequencing and annotation.</title>
        <authorList>
            <consortium name="The Broad Institute Genomics Platform"/>
            <consortium name="The Broad Institute Genome Sequencing Center for Infectious Disease"/>
            <person name="Wu L."/>
            <person name="Ma J."/>
        </authorList>
    </citation>
    <scope>NUCLEOTIDE SEQUENCE [LARGE SCALE GENOMIC DNA]</scope>
    <source>
        <strain evidence="3">CGMCC 1.15399</strain>
    </source>
</reference>
<keyword evidence="1" id="KW-0812">Transmembrane</keyword>
<evidence type="ECO:0000313" key="3">
    <source>
        <dbReference type="Proteomes" id="UP001597097"/>
    </source>
</evidence>
<dbReference type="RefSeq" id="WP_219538792.1">
    <property type="nucleotide sequence ID" value="NZ_JAHKRM010000051.1"/>
</dbReference>
<evidence type="ECO:0000256" key="1">
    <source>
        <dbReference type="SAM" id="Phobius"/>
    </source>
</evidence>
<feature type="transmembrane region" description="Helical" evidence="1">
    <location>
        <begin position="20"/>
        <end position="40"/>
    </location>
</feature>
<keyword evidence="3" id="KW-1185">Reference proteome</keyword>
<proteinExistence type="predicted"/>
<name>A0ABW4GEL9_9ACTN</name>
<feature type="transmembrane region" description="Helical" evidence="1">
    <location>
        <begin position="46"/>
        <end position="65"/>
    </location>
</feature>
<keyword evidence="1" id="KW-0472">Membrane</keyword>
<accession>A0ABW4GEL9</accession>
<evidence type="ECO:0000313" key="2">
    <source>
        <dbReference type="EMBL" id="MFD1541250.1"/>
    </source>
</evidence>
<dbReference type="EMBL" id="JBHUCM010000025">
    <property type="protein sequence ID" value="MFD1541250.1"/>
    <property type="molecule type" value="Genomic_DNA"/>
</dbReference>
<comment type="caution">
    <text evidence="2">The sequence shown here is derived from an EMBL/GenBank/DDBJ whole genome shotgun (WGS) entry which is preliminary data.</text>
</comment>
<gene>
    <name evidence="2" type="ORF">ACFSJ0_29645</name>
</gene>
<organism evidence="2 3">
    <name type="scientific">Nonomuraea guangzhouensis</name>
    <dbReference type="NCBI Taxonomy" id="1291555"/>
    <lineage>
        <taxon>Bacteria</taxon>
        <taxon>Bacillati</taxon>
        <taxon>Actinomycetota</taxon>
        <taxon>Actinomycetes</taxon>
        <taxon>Streptosporangiales</taxon>
        <taxon>Streptosporangiaceae</taxon>
        <taxon>Nonomuraea</taxon>
    </lineage>
</organism>
<dbReference type="Proteomes" id="UP001597097">
    <property type="component" value="Unassembled WGS sequence"/>
</dbReference>
<sequence length="70" mass="7595">MGFIRGFGQFWYDLVIGDDWKIAVAVVTTLALGTVVLLAFAVPEAVLTPVLGVCLMAAFVIALRIDVRDR</sequence>
<keyword evidence="1" id="KW-1133">Transmembrane helix</keyword>